<keyword evidence="7" id="KW-0067">ATP-binding</keyword>
<gene>
    <name evidence="13" type="ORF">BOFE_01060</name>
</gene>
<dbReference type="InterPro" id="IPR036185">
    <property type="entry name" value="DNA_heli_DnaB-like_N_sf"/>
</dbReference>
<organism evidence="13 14">
    <name type="scientific">Candidatus Borrelia fainii</name>
    <dbReference type="NCBI Taxonomy" id="2518322"/>
    <lineage>
        <taxon>Bacteria</taxon>
        <taxon>Pseudomonadati</taxon>
        <taxon>Spirochaetota</taxon>
        <taxon>Spirochaetia</taxon>
        <taxon>Spirochaetales</taxon>
        <taxon>Borreliaceae</taxon>
        <taxon>Borrelia</taxon>
    </lineage>
</organism>
<dbReference type="InterPro" id="IPR016136">
    <property type="entry name" value="DNA_helicase_N/primase_C"/>
</dbReference>
<sequence length="544" mass="64055">MNSKLDLIGNNINLAANVKRINFNKKEEFASYETEKRILSGLMQDNTLIDFVDTEIKPRDFYYPDHQIIYHYISKLYNQNYKFDEETRTREFNFEEIFTKYNVNLKDLNPFVLMAIETKQKDYFKKLTINKLHRDPNKTTDNDHDILMEIKDRFQTRIIDPEMVFNAITKEGKYLKDMNFNSLLELIDYRLANESNIKDHVKTIKELSIKRTLHYELNTIVANLKSTPLNDVLNKITALSFSDKILHEPSYDEYNNDVKKHLDIVLKTIWLRINSSYDPSSIGYKTGFKGIDNIIDFFDKGNFIILAARTSIGKTALALNIAYNLIKNDHKVVYFSLEMSSRTMTTRYLSIMSNMKAKTLYREPISKDDYYKIDDIREHHKRDMLYFNDKPNIDLMDLCTEIRKYVRNKGIEVVFVDYIGLISFTRERSLMTHYERVSFISKTLKEMSSRLEIPIIAMAQVNRDAQDKEPTLANIRDSGALEQDADMVIFMHREEKQTEVENSDFEDEYPTEIKIIVAKNRNGNIGRCSLNYYASCLTFKDTNR</sequence>
<dbReference type="SUPFAM" id="SSF52540">
    <property type="entry name" value="P-loop containing nucleoside triphosphate hydrolases"/>
    <property type="match status" value="1"/>
</dbReference>
<dbReference type="PANTHER" id="PTHR30153:SF2">
    <property type="entry name" value="REPLICATIVE DNA HELICASE"/>
    <property type="match status" value="1"/>
</dbReference>
<evidence type="ECO:0000256" key="4">
    <source>
        <dbReference type="ARBA" id="ARBA00022741"/>
    </source>
</evidence>
<dbReference type="InterPro" id="IPR027417">
    <property type="entry name" value="P-loop_NTPase"/>
</dbReference>
<keyword evidence="6" id="KW-0347">Helicase</keyword>
<dbReference type="Pfam" id="PF00772">
    <property type="entry name" value="DnaB"/>
    <property type="match status" value="1"/>
</dbReference>
<proteinExistence type="inferred from homology"/>
<evidence type="ECO:0000256" key="10">
    <source>
        <dbReference type="ARBA" id="ARBA00044969"/>
    </source>
</evidence>
<evidence type="ECO:0000256" key="8">
    <source>
        <dbReference type="ARBA" id="ARBA00023125"/>
    </source>
</evidence>
<dbReference type="Pfam" id="PF03796">
    <property type="entry name" value="DnaB_C"/>
    <property type="match status" value="1"/>
</dbReference>
<dbReference type="Gene3D" id="3.40.50.300">
    <property type="entry name" value="P-loop containing nucleotide triphosphate hydrolases"/>
    <property type="match status" value="1"/>
</dbReference>
<comment type="similarity">
    <text evidence="1">Belongs to the helicase family. DnaB subfamily.</text>
</comment>
<name>A0ABM8DJ01_9SPIR</name>
<dbReference type="EMBL" id="AP027070">
    <property type="protein sequence ID" value="BDU62566.1"/>
    <property type="molecule type" value="Genomic_DNA"/>
</dbReference>
<evidence type="ECO:0000256" key="6">
    <source>
        <dbReference type="ARBA" id="ARBA00022806"/>
    </source>
</evidence>
<dbReference type="RefSeq" id="WP_281860785.1">
    <property type="nucleotide sequence ID" value="NZ_AP027070.1"/>
</dbReference>
<accession>A0ABM8DJ01</accession>
<dbReference type="InterPro" id="IPR003593">
    <property type="entry name" value="AAA+_ATPase"/>
</dbReference>
<evidence type="ECO:0000256" key="7">
    <source>
        <dbReference type="ARBA" id="ARBA00022840"/>
    </source>
</evidence>
<keyword evidence="8" id="KW-0238">DNA-binding</keyword>
<evidence type="ECO:0000256" key="1">
    <source>
        <dbReference type="ARBA" id="ARBA00008428"/>
    </source>
</evidence>
<evidence type="ECO:0000313" key="13">
    <source>
        <dbReference type="EMBL" id="BDU62566.1"/>
    </source>
</evidence>
<protein>
    <recommendedName>
        <fullName evidence="10">DNA 5'-3' helicase</fullName>
        <ecNumber evidence="10">5.6.2.3</ecNumber>
    </recommendedName>
</protein>
<dbReference type="SMART" id="SM00382">
    <property type="entry name" value="AAA"/>
    <property type="match status" value="1"/>
</dbReference>
<keyword evidence="14" id="KW-1185">Reference proteome</keyword>
<evidence type="ECO:0000313" key="14">
    <source>
        <dbReference type="Proteomes" id="UP001317516"/>
    </source>
</evidence>
<dbReference type="InterPro" id="IPR007693">
    <property type="entry name" value="DNA_helicase_DnaB-like_N"/>
</dbReference>
<keyword evidence="4" id="KW-0547">Nucleotide-binding</keyword>
<keyword evidence="5" id="KW-0378">Hydrolase</keyword>
<evidence type="ECO:0000256" key="5">
    <source>
        <dbReference type="ARBA" id="ARBA00022801"/>
    </source>
</evidence>
<evidence type="ECO:0000256" key="3">
    <source>
        <dbReference type="ARBA" id="ARBA00022705"/>
    </source>
</evidence>
<comment type="catalytic activity">
    <reaction evidence="11">
        <text>ATP + H2O = ADP + phosphate + H(+)</text>
        <dbReference type="Rhea" id="RHEA:13065"/>
        <dbReference type="ChEBI" id="CHEBI:15377"/>
        <dbReference type="ChEBI" id="CHEBI:15378"/>
        <dbReference type="ChEBI" id="CHEBI:30616"/>
        <dbReference type="ChEBI" id="CHEBI:43474"/>
        <dbReference type="ChEBI" id="CHEBI:456216"/>
        <dbReference type="EC" id="5.6.2.3"/>
    </reaction>
</comment>
<reference evidence="13 14" key="1">
    <citation type="submission" date="2022-11" db="EMBL/GenBank/DDBJ databases">
        <title>Genome sequence of clinical isolate of the human pathogenic Borrelia fainii.</title>
        <authorList>
            <person name="Itokawa K."/>
            <person name="Sato K."/>
            <person name="Qiu Y."/>
        </authorList>
    </citation>
    <scope>NUCLEOTIDE SEQUENCE [LARGE SCALE GENOMIC DNA]</scope>
    <source>
        <strain evidence="13 14">Qtaro</strain>
    </source>
</reference>
<dbReference type="PROSITE" id="PS51199">
    <property type="entry name" value="SF4_HELICASE"/>
    <property type="match status" value="1"/>
</dbReference>
<keyword evidence="2" id="KW-0639">Primosome</keyword>
<dbReference type="InterPro" id="IPR007694">
    <property type="entry name" value="DNA_helicase_DnaB-like_C"/>
</dbReference>
<dbReference type="EC" id="5.6.2.3" evidence="10"/>
<dbReference type="PANTHER" id="PTHR30153">
    <property type="entry name" value="REPLICATIVE DNA HELICASE DNAB"/>
    <property type="match status" value="1"/>
</dbReference>
<feature type="domain" description="SF4 helicase" evidence="12">
    <location>
        <begin position="277"/>
        <end position="544"/>
    </location>
</feature>
<evidence type="ECO:0000256" key="11">
    <source>
        <dbReference type="ARBA" id="ARBA00048954"/>
    </source>
</evidence>
<dbReference type="Proteomes" id="UP001317516">
    <property type="component" value="Chromosome"/>
</dbReference>
<evidence type="ECO:0000256" key="9">
    <source>
        <dbReference type="ARBA" id="ARBA00023235"/>
    </source>
</evidence>
<evidence type="ECO:0000259" key="12">
    <source>
        <dbReference type="PROSITE" id="PS51199"/>
    </source>
</evidence>
<dbReference type="Gene3D" id="1.10.860.10">
    <property type="entry name" value="DNAb Helicase, Chain A"/>
    <property type="match status" value="1"/>
</dbReference>
<keyword evidence="9" id="KW-0413">Isomerase</keyword>
<evidence type="ECO:0000256" key="2">
    <source>
        <dbReference type="ARBA" id="ARBA00022515"/>
    </source>
</evidence>
<keyword evidence="3" id="KW-0235">DNA replication</keyword>
<dbReference type="SUPFAM" id="SSF48024">
    <property type="entry name" value="N-terminal domain of DnaB helicase"/>
    <property type="match status" value="1"/>
</dbReference>